<dbReference type="Proteomes" id="UP001629392">
    <property type="component" value="Unassembled WGS sequence"/>
</dbReference>
<dbReference type="RefSeq" id="WP_408157845.1">
    <property type="nucleotide sequence ID" value="NZ_JAQQCL010000051.1"/>
</dbReference>
<sequence>MALTRSIDSFATQSLDKPPVQHSNIIPFPSARALLQVTLPHPPHDLAGTQLRALLHSPLGVYVISTEAVRDEVRVQLDIACEDFDFTLHTLISTVPTALIGPMKRRGNAAKAR</sequence>
<protein>
    <submittedName>
        <fullName evidence="1">Uncharacterized protein</fullName>
    </submittedName>
</protein>
<proteinExistence type="predicted"/>
<reference evidence="1 2" key="1">
    <citation type="journal article" date="2024" name="Chem. Sci.">
        <title>Discovery of megapolipeptins by genome mining of a Burkholderiales bacteria collection.</title>
        <authorList>
            <person name="Paulo B.S."/>
            <person name="Recchia M.J.J."/>
            <person name="Lee S."/>
            <person name="Fergusson C.H."/>
            <person name="Romanowski S.B."/>
            <person name="Hernandez A."/>
            <person name="Krull N."/>
            <person name="Liu D.Y."/>
            <person name="Cavanagh H."/>
            <person name="Bos A."/>
            <person name="Gray C.A."/>
            <person name="Murphy B.T."/>
            <person name="Linington R.G."/>
            <person name="Eustaquio A.S."/>
        </authorList>
    </citation>
    <scope>NUCLEOTIDE SEQUENCE [LARGE SCALE GENOMIC DNA]</scope>
    <source>
        <strain evidence="1 2">RL17-350-BIC-E</strain>
    </source>
</reference>
<comment type="caution">
    <text evidence="1">The sequence shown here is derived from an EMBL/GenBank/DDBJ whole genome shotgun (WGS) entry which is preliminary data.</text>
</comment>
<gene>
    <name evidence="1" type="ORF">PQQ73_36040</name>
</gene>
<accession>A0ABW9ERH9</accession>
<evidence type="ECO:0000313" key="1">
    <source>
        <dbReference type="EMBL" id="MFM0721702.1"/>
    </source>
</evidence>
<organism evidence="1 2">
    <name type="scientific">Paraburkholderia strydomiana</name>
    <dbReference type="NCBI Taxonomy" id="1245417"/>
    <lineage>
        <taxon>Bacteria</taxon>
        <taxon>Pseudomonadati</taxon>
        <taxon>Pseudomonadota</taxon>
        <taxon>Betaproteobacteria</taxon>
        <taxon>Burkholderiales</taxon>
        <taxon>Burkholderiaceae</taxon>
        <taxon>Paraburkholderia</taxon>
    </lineage>
</organism>
<evidence type="ECO:0000313" key="2">
    <source>
        <dbReference type="Proteomes" id="UP001629392"/>
    </source>
</evidence>
<dbReference type="EMBL" id="JAQQCL010000051">
    <property type="protein sequence ID" value="MFM0721702.1"/>
    <property type="molecule type" value="Genomic_DNA"/>
</dbReference>
<keyword evidence="2" id="KW-1185">Reference proteome</keyword>
<name>A0ABW9ERH9_9BURK</name>